<sequence>MTEAQRVTEHQGEYGYDGSFQAVSPGGQVAVVAVVSALLFAGAGVAWGRGNRLAAVLGAASAAEVLATVASYIYATKHGKFVVWRRILDELSLQGDETVLDLGCGRGAVLLAAAKRVPRGRAIGVDLWRADQTKNSQQSTLSNADLENVADRVEVHTADMTALPLADESVDVIVSSLAIHNIGTHEGRRKALDEAIRVLRPGGRLAIADLWETNRHAGYLRRLGWHNVRRRNLGWRMWYGGPWFATRLVTATKPG</sequence>
<feature type="transmembrane region" description="Helical" evidence="1">
    <location>
        <begin position="29"/>
        <end position="47"/>
    </location>
</feature>
<keyword evidence="3" id="KW-0808">Transferase</keyword>
<dbReference type="PANTHER" id="PTHR45277">
    <property type="entry name" value="EXPRESSED PROTEIN"/>
    <property type="match status" value="1"/>
</dbReference>
<dbReference type="PANTHER" id="PTHR45277:SF1">
    <property type="entry name" value="EXPRESSED PROTEIN"/>
    <property type="match status" value="1"/>
</dbReference>
<keyword evidence="1" id="KW-0812">Transmembrane</keyword>
<accession>A0A024JSX3</accession>
<dbReference type="CDD" id="cd02440">
    <property type="entry name" value="AdoMet_MTases"/>
    <property type="match status" value="1"/>
</dbReference>
<gene>
    <name evidence="3" type="ORF">BN973_01293</name>
</gene>
<dbReference type="GO" id="GO:0008757">
    <property type="term" value="F:S-adenosylmethionine-dependent methyltransferase activity"/>
    <property type="evidence" value="ECO:0007669"/>
    <property type="project" value="InterPro"/>
</dbReference>
<dbReference type="AlphaFoldDB" id="A0A024JSX3"/>
<keyword evidence="1" id="KW-0472">Membrane</keyword>
<organism evidence="3">
    <name type="scientific">Mycobacterium triplex</name>
    <dbReference type="NCBI Taxonomy" id="47839"/>
    <lineage>
        <taxon>Bacteria</taxon>
        <taxon>Bacillati</taxon>
        <taxon>Actinomycetota</taxon>
        <taxon>Actinomycetes</taxon>
        <taxon>Mycobacteriales</taxon>
        <taxon>Mycobacteriaceae</taxon>
        <taxon>Mycobacterium</taxon>
        <taxon>Mycobacterium simiae complex</taxon>
    </lineage>
</organism>
<dbReference type="eggNOG" id="COG2226">
    <property type="taxonomic scope" value="Bacteria"/>
</dbReference>
<dbReference type="GO" id="GO:0032259">
    <property type="term" value="P:methylation"/>
    <property type="evidence" value="ECO:0007669"/>
    <property type="project" value="UniProtKB-KW"/>
</dbReference>
<evidence type="ECO:0000313" key="3">
    <source>
        <dbReference type="EMBL" id="CDO86945.1"/>
    </source>
</evidence>
<dbReference type="Gene3D" id="3.40.50.150">
    <property type="entry name" value="Vaccinia Virus protein VP39"/>
    <property type="match status" value="1"/>
</dbReference>
<dbReference type="InterPro" id="IPR013216">
    <property type="entry name" value="Methyltransf_11"/>
</dbReference>
<feature type="transmembrane region" description="Helical" evidence="1">
    <location>
        <begin position="53"/>
        <end position="75"/>
    </location>
</feature>
<dbReference type="InterPro" id="IPR029063">
    <property type="entry name" value="SAM-dependent_MTases_sf"/>
</dbReference>
<name>A0A024JSX3_9MYCO</name>
<evidence type="ECO:0000259" key="2">
    <source>
        <dbReference type="Pfam" id="PF08241"/>
    </source>
</evidence>
<dbReference type="Pfam" id="PF08241">
    <property type="entry name" value="Methyltransf_11"/>
    <property type="match status" value="1"/>
</dbReference>
<keyword evidence="1" id="KW-1133">Transmembrane helix</keyword>
<protein>
    <submittedName>
        <fullName evidence="3">Methyltransferase small domain-containing protein</fullName>
    </submittedName>
</protein>
<keyword evidence="3" id="KW-0489">Methyltransferase</keyword>
<proteinExistence type="predicted"/>
<dbReference type="STRING" id="47839.BN973_01293"/>
<reference evidence="3" key="2">
    <citation type="submission" date="2014-04" db="EMBL/GenBank/DDBJ databases">
        <authorList>
            <person name="Urmite Genomes U."/>
        </authorList>
    </citation>
    <scope>NUCLEOTIDE SEQUENCE</scope>
    <source>
        <strain evidence="3">DSM 44626</strain>
    </source>
</reference>
<dbReference type="HOGENOM" id="CLU_076542_0_0_11"/>
<dbReference type="EMBL" id="HG964446">
    <property type="protein sequence ID" value="CDO86945.1"/>
    <property type="molecule type" value="Genomic_DNA"/>
</dbReference>
<dbReference type="Proteomes" id="UP000028880">
    <property type="component" value="Unassembled WGS sequence"/>
</dbReference>
<evidence type="ECO:0000256" key="1">
    <source>
        <dbReference type="SAM" id="Phobius"/>
    </source>
</evidence>
<dbReference type="SUPFAM" id="SSF53335">
    <property type="entry name" value="S-adenosyl-L-methionine-dependent methyltransferases"/>
    <property type="match status" value="1"/>
</dbReference>
<feature type="domain" description="Methyltransferase type 11" evidence="2">
    <location>
        <begin position="100"/>
        <end position="207"/>
    </location>
</feature>
<reference evidence="3" key="1">
    <citation type="journal article" date="2014" name="Genome Announc.">
        <title>Draft Genome Sequence of Mycobacterium triplex DSM 44626.</title>
        <authorList>
            <person name="Sassi M."/>
            <person name="Croce O."/>
            <person name="Robert C."/>
            <person name="Raoult D."/>
            <person name="Drancourt M."/>
        </authorList>
    </citation>
    <scope>NUCLEOTIDE SEQUENCE [LARGE SCALE GENOMIC DNA]</scope>
    <source>
        <strain evidence="3">DSM 44626</strain>
    </source>
</reference>